<name>A0A820WN36_9BILA</name>
<keyword evidence="2" id="KW-1185">Reference proteome</keyword>
<dbReference type="Proteomes" id="UP000663866">
    <property type="component" value="Unassembled WGS sequence"/>
</dbReference>
<organism evidence="1 2">
    <name type="scientific">Rotaria magnacalcarata</name>
    <dbReference type="NCBI Taxonomy" id="392030"/>
    <lineage>
        <taxon>Eukaryota</taxon>
        <taxon>Metazoa</taxon>
        <taxon>Spiralia</taxon>
        <taxon>Gnathifera</taxon>
        <taxon>Rotifera</taxon>
        <taxon>Eurotatoria</taxon>
        <taxon>Bdelloidea</taxon>
        <taxon>Philodinida</taxon>
        <taxon>Philodinidae</taxon>
        <taxon>Rotaria</taxon>
    </lineage>
</organism>
<protein>
    <submittedName>
        <fullName evidence="1">Uncharacterized protein</fullName>
    </submittedName>
</protein>
<evidence type="ECO:0000313" key="2">
    <source>
        <dbReference type="Proteomes" id="UP000663866"/>
    </source>
</evidence>
<accession>A0A820WN36</accession>
<gene>
    <name evidence="1" type="ORF">OVN521_LOCUS41744</name>
</gene>
<dbReference type="AlphaFoldDB" id="A0A820WN36"/>
<evidence type="ECO:0000313" key="1">
    <source>
        <dbReference type="EMBL" id="CAF4519144.1"/>
    </source>
</evidence>
<comment type="caution">
    <text evidence="1">The sequence shown here is derived from an EMBL/GenBank/DDBJ whole genome shotgun (WGS) entry which is preliminary data.</text>
</comment>
<dbReference type="EMBL" id="CAJOBG010056045">
    <property type="protein sequence ID" value="CAF4519144.1"/>
    <property type="molecule type" value="Genomic_DNA"/>
</dbReference>
<sequence>MREIAEIMYQVAKIIPRLSTPLPHVAASTSGVLRDTPQ</sequence>
<proteinExistence type="predicted"/>
<reference evidence="1" key="1">
    <citation type="submission" date="2021-02" db="EMBL/GenBank/DDBJ databases">
        <authorList>
            <person name="Nowell W R."/>
        </authorList>
    </citation>
    <scope>NUCLEOTIDE SEQUENCE</scope>
</reference>
<feature type="non-terminal residue" evidence="1">
    <location>
        <position position="38"/>
    </location>
</feature>